<dbReference type="Proteomes" id="UP000054379">
    <property type="component" value="Unassembled WGS sequence"/>
</dbReference>
<feature type="non-terminal residue" evidence="1">
    <location>
        <position position="1"/>
    </location>
</feature>
<dbReference type="AlphaFoldDB" id="A0A091P0E9"/>
<sequence length="37" mass="4230">QTSKSRLHCAFMNNFLAFETERQSVRPDETSMGLALL</sequence>
<reference evidence="1 2" key="1">
    <citation type="submission" date="2014-04" db="EMBL/GenBank/DDBJ databases">
        <title>Genome evolution of avian class.</title>
        <authorList>
            <person name="Zhang G."/>
            <person name="Li C."/>
        </authorList>
    </citation>
    <scope>NUCLEOTIDE SEQUENCE [LARGE SCALE GENOMIC DNA]</scope>
    <source>
        <strain evidence="1">BGI_N329</strain>
    </source>
</reference>
<evidence type="ECO:0000313" key="2">
    <source>
        <dbReference type="Proteomes" id="UP000054379"/>
    </source>
</evidence>
<protein>
    <submittedName>
        <fullName evidence="1">Uncharacterized protein</fullName>
    </submittedName>
</protein>
<name>A0A091P0E9_HALAL</name>
<gene>
    <name evidence="1" type="ORF">N329_09747</name>
</gene>
<proteinExistence type="predicted"/>
<evidence type="ECO:0000313" key="1">
    <source>
        <dbReference type="EMBL" id="KFP99722.1"/>
    </source>
</evidence>
<feature type="non-terminal residue" evidence="1">
    <location>
        <position position="37"/>
    </location>
</feature>
<organism evidence="1 2">
    <name type="scientific">Haliaeetus albicilla</name>
    <name type="common">White-tailed sea-eagle</name>
    <name type="synonym">Falco albicilla</name>
    <dbReference type="NCBI Taxonomy" id="8969"/>
    <lineage>
        <taxon>Eukaryota</taxon>
        <taxon>Metazoa</taxon>
        <taxon>Chordata</taxon>
        <taxon>Craniata</taxon>
        <taxon>Vertebrata</taxon>
        <taxon>Euteleostomi</taxon>
        <taxon>Archelosauria</taxon>
        <taxon>Archosauria</taxon>
        <taxon>Dinosauria</taxon>
        <taxon>Saurischia</taxon>
        <taxon>Theropoda</taxon>
        <taxon>Coelurosauria</taxon>
        <taxon>Aves</taxon>
        <taxon>Neognathae</taxon>
        <taxon>Neoaves</taxon>
        <taxon>Telluraves</taxon>
        <taxon>Accipitrimorphae</taxon>
        <taxon>Accipitriformes</taxon>
        <taxon>Accipitridae</taxon>
        <taxon>Accipitrinae</taxon>
        <taxon>Haliaeetus</taxon>
    </lineage>
</organism>
<accession>A0A091P0E9</accession>
<dbReference type="EMBL" id="KK647361">
    <property type="protein sequence ID" value="KFP99722.1"/>
    <property type="molecule type" value="Genomic_DNA"/>
</dbReference>